<accession>G8TCA3</accession>
<protein>
    <submittedName>
        <fullName evidence="8">Lipid A biosynthesis acyltransferase</fullName>
    </submittedName>
</protein>
<sequence>MFVSGYKKLSWAGMQGLIYYISLPFIYFLSLLPFPILYRVSDGFYFILYYVIGYRKKIVLQNLRNSFPEKPEKEINRLCKDYFHYLSDLFLESFKTLTIGRASMLKRCTLSPEAKDIFDRYNQEGQSIMLVMGHYGNWEWAGNTFSILCKQKLFVVYHPFRNKYFNGLIVRMRTRFGTGLIAMKDTFKDMVRNKAMITTTAFIADQTPSPESASWTTFLNQDTPVFKGTEKIAQKMGYPIVYITIKRLKRGYYNILAEVLVENAKNTAEGEISELHTARLEKDIREQPEIWLWSHRRWKHKRPVEKKSFV</sequence>
<dbReference type="GO" id="GO:0009247">
    <property type="term" value="P:glycolipid biosynthetic process"/>
    <property type="evidence" value="ECO:0007669"/>
    <property type="project" value="UniProtKB-ARBA"/>
</dbReference>
<keyword evidence="3" id="KW-0997">Cell inner membrane</keyword>
<dbReference type="PATRIC" id="fig|700598.3.peg.5288"/>
<dbReference type="CDD" id="cd07984">
    <property type="entry name" value="LPLAT_LABLAT-like"/>
    <property type="match status" value="1"/>
</dbReference>
<organism evidence="8 9">
    <name type="scientific">Niastella koreensis (strain DSM 17620 / KACC 11465 / NBRC 106392 / GR20-10)</name>
    <dbReference type="NCBI Taxonomy" id="700598"/>
    <lineage>
        <taxon>Bacteria</taxon>
        <taxon>Pseudomonadati</taxon>
        <taxon>Bacteroidota</taxon>
        <taxon>Chitinophagia</taxon>
        <taxon>Chitinophagales</taxon>
        <taxon>Chitinophagaceae</taxon>
        <taxon>Niastella</taxon>
    </lineage>
</organism>
<evidence type="ECO:0000313" key="8">
    <source>
        <dbReference type="EMBL" id="AEW01410.1"/>
    </source>
</evidence>
<dbReference type="Proteomes" id="UP000005438">
    <property type="component" value="Chromosome"/>
</dbReference>
<evidence type="ECO:0000256" key="5">
    <source>
        <dbReference type="ARBA" id="ARBA00023136"/>
    </source>
</evidence>
<proteinExistence type="predicted"/>
<dbReference type="Pfam" id="PF03279">
    <property type="entry name" value="Lip_A_acyltrans"/>
    <property type="match status" value="1"/>
</dbReference>
<keyword evidence="5 7" id="KW-0472">Membrane</keyword>
<feature type="transmembrane region" description="Helical" evidence="7">
    <location>
        <begin position="12"/>
        <end position="30"/>
    </location>
</feature>
<dbReference type="HOGENOM" id="CLU_049421_4_1_10"/>
<keyword evidence="6 8" id="KW-0012">Acyltransferase</keyword>
<keyword evidence="7" id="KW-1133">Transmembrane helix</keyword>
<evidence type="ECO:0000256" key="1">
    <source>
        <dbReference type="ARBA" id="ARBA00004533"/>
    </source>
</evidence>
<evidence type="ECO:0000256" key="3">
    <source>
        <dbReference type="ARBA" id="ARBA00022519"/>
    </source>
</evidence>
<dbReference type="PANTHER" id="PTHR30606:SF10">
    <property type="entry name" value="PHOSPHATIDYLINOSITOL MANNOSIDE ACYLTRANSFERASE"/>
    <property type="match status" value="1"/>
</dbReference>
<evidence type="ECO:0000256" key="7">
    <source>
        <dbReference type="SAM" id="Phobius"/>
    </source>
</evidence>
<dbReference type="InterPro" id="IPR004960">
    <property type="entry name" value="LipA_acyltrans"/>
</dbReference>
<evidence type="ECO:0000313" key="9">
    <source>
        <dbReference type="Proteomes" id="UP000005438"/>
    </source>
</evidence>
<dbReference type="KEGG" id="nko:Niako_5172"/>
<evidence type="ECO:0000256" key="4">
    <source>
        <dbReference type="ARBA" id="ARBA00022679"/>
    </source>
</evidence>
<dbReference type="PANTHER" id="PTHR30606">
    <property type="entry name" value="LIPID A BIOSYNTHESIS LAUROYL ACYLTRANSFERASE"/>
    <property type="match status" value="1"/>
</dbReference>
<keyword evidence="7" id="KW-0812">Transmembrane</keyword>
<dbReference type="GO" id="GO:0005886">
    <property type="term" value="C:plasma membrane"/>
    <property type="evidence" value="ECO:0007669"/>
    <property type="project" value="UniProtKB-SubCell"/>
</dbReference>
<dbReference type="eggNOG" id="COG1560">
    <property type="taxonomic scope" value="Bacteria"/>
</dbReference>
<evidence type="ECO:0000256" key="2">
    <source>
        <dbReference type="ARBA" id="ARBA00022475"/>
    </source>
</evidence>
<keyword evidence="4 8" id="KW-0808">Transferase</keyword>
<comment type="subcellular location">
    <subcellularLocation>
        <location evidence="1">Cell inner membrane</location>
    </subcellularLocation>
</comment>
<reference evidence="8 9" key="1">
    <citation type="submission" date="2011-12" db="EMBL/GenBank/DDBJ databases">
        <title>The complete genome of Niastella koreensis GR20-10.</title>
        <authorList>
            <consortium name="US DOE Joint Genome Institute (JGI-PGF)"/>
            <person name="Lucas S."/>
            <person name="Han J."/>
            <person name="Lapidus A."/>
            <person name="Bruce D."/>
            <person name="Goodwin L."/>
            <person name="Pitluck S."/>
            <person name="Peters L."/>
            <person name="Kyrpides N."/>
            <person name="Mavromatis K."/>
            <person name="Ivanova N."/>
            <person name="Mikhailova N."/>
            <person name="Davenport K."/>
            <person name="Saunders E."/>
            <person name="Detter J.C."/>
            <person name="Tapia R."/>
            <person name="Han C."/>
            <person name="Land M."/>
            <person name="Hauser L."/>
            <person name="Markowitz V."/>
            <person name="Cheng J.-F."/>
            <person name="Hugenholtz P."/>
            <person name="Woyke T."/>
            <person name="Wu D."/>
            <person name="Tindall B."/>
            <person name="Pomrenke H."/>
            <person name="Brambilla E."/>
            <person name="Klenk H.-P."/>
            <person name="Eisen J.A."/>
        </authorList>
    </citation>
    <scope>NUCLEOTIDE SEQUENCE [LARGE SCALE GENOMIC DNA]</scope>
    <source>
        <strain evidence="9">DSM 17620 / KACC 11465 / NBRC 106392 / GR20-10</strain>
    </source>
</reference>
<evidence type="ECO:0000256" key="6">
    <source>
        <dbReference type="ARBA" id="ARBA00023315"/>
    </source>
</evidence>
<name>G8TCA3_NIAKG</name>
<dbReference type="EMBL" id="CP003178">
    <property type="protein sequence ID" value="AEW01410.1"/>
    <property type="molecule type" value="Genomic_DNA"/>
</dbReference>
<gene>
    <name evidence="8" type="ordered locus">Niako_5172</name>
</gene>
<dbReference type="GO" id="GO:0016746">
    <property type="term" value="F:acyltransferase activity"/>
    <property type="evidence" value="ECO:0007669"/>
    <property type="project" value="UniProtKB-KW"/>
</dbReference>
<dbReference type="AlphaFoldDB" id="G8TCA3"/>
<dbReference type="STRING" id="700598.Niako_5172"/>
<keyword evidence="2" id="KW-1003">Cell membrane</keyword>